<evidence type="ECO:0000256" key="4">
    <source>
        <dbReference type="SAM" id="MobiDB-lite"/>
    </source>
</evidence>
<dbReference type="InterPro" id="IPR057172">
    <property type="entry name" value="DUF7850"/>
</dbReference>
<evidence type="ECO:0000256" key="3">
    <source>
        <dbReference type="ARBA" id="ARBA00022729"/>
    </source>
</evidence>
<evidence type="ECO:0000256" key="1">
    <source>
        <dbReference type="ARBA" id="ARBA00004613"/>
    </source>
</evidence>
<evidence type="ECO:0000313" key="9">
    <source>
        <dbReference type="Proteomes" id="UP001500689"/>
    </source>
</evidence>
<sequence length="464" mass="46944">MLAGALVVVLPGSAPAAGAPECGGIAPNPSVEDEVSPGGMPRDYLFTPAAPVPRSTPPDRLPKLTTGSAHAVDGGVNAQIQTPDGRASWASQSLKPVPGGIYTLSVWTGTASSGLGARAATSVGLRFADNAGRTLLEKPLDVTHDVASDGKLVRQDVPPVTAPEQTSAATFFATTNHNWVMWDCVRADLAAYTVKKEVQNPASGEWGASAPIPAGQTAHYRITVANTGSEPLTGLVVKDPWCTGLPAAFDLAAGATRALTCDHPNLTEDDDGHVNTATVTGASSPAGQLGDQKATATITVTPPPAVGRIGDRVWRDANRNGLQDDGEPGYADLPVTLKDGAGGTVATVRTGTDGSYLFDKRKDGTYQVCFDLHGLPDGLTATSRAAGDPALDSDVDPGTGCTAPFTLGGTTRERTDLDLGLAAPAPPAPAPPTSSSAPPPPPPSSSAPAPSSPSASSVAPSGPE</sequence>
<feature type="compositionally biased region" description="Low complexity" evidence="4">
    <location>
        <begin position="446"/>
        <end position="464"/>
    </location>
</feature>
<accession>A0ABP6VFU0</accession>
<dbReference type="InterPro" id="IPR013783">
    <property type="entry name" value="Ig-like_fold"/>
</dbReference>
<feature type="domain" description="DUF7850" evidence="7">
    <location>
        <begin position="22"/>
        <end position="186"/>
    </location>
</feature>
<comment type="subcellular location">
    <subcellularLocation>
        <location evidence="1">Secreted</location>
    </subcellularLocation>
</comment>
<keyword evidence="9" id="KW-1185">Reference proteome</keyword>
<evidence type="ECO:0000256" key="5">
    <source>
        <dbReference type="SAM" id="SignalP"/>
    </source>
</evidence>
<evidence type="ECO:0000256" key="2">
    <source>
        <dbReference type="ARBA" id="ARBA00022525"/>
    </source>
</evidence>
<evidence type="ECO:0000259" key="7">
    <source>
        <dbReference type="Pfam" id="PF25235"/>
    </source>
</evidence>
<comment type="caution">
    <text evidence="8">The sequence shown here is derived from an EMBL/GenBank/DDBJ whole genome shotgun (WGS) entry which is preliminary data.</text>
</comment>
<dbReference type="InterPro" id="IPR033764">
    <property type="entry name" value="Sdr_B"/>
</dbReference>
<dbReference type="Pfam" id="PF25235">
    <property type="entry name" value="DUF7850"/>
    <property type="match status" value="1"/>
</dbReference>
<evidence type="ECO:0000313" key="8">
    <source>
        <dbReference type="EMBL" id="GAA3534234.1"/>
    </source>
</evidence>
<dbReference type="SUPFAM" id="SSF117074">
    <property type="entry name" value="Hypothetical protein PA1324"/>
    <property type="match status" value="1"/>
</dbReference>
<organism evidence="8 9">
    <name type="scientific">Amycolatopsis ultiminotia</name>
    <dbReference type="NCBI Taxonomy" id="543629"/>
    <lineage>
        <taxon>Bacteria</taxon>
        <taxon>Bacillati</taxon>
        <taxon>Actinomycetota</taxon>
        <taxon>Actinomycetes</taxon>
        <taxon>Pseudonocardiales</taxon>
        <taxon>Pseudonocardiaceae</taxon>
        <taxon>Amycolatopsis</taxon>
    </lineage>
</organism>
<keyword evidence="3 5" id="KW-0732">Signal</keyword>
<protein>
    <submittedName>
        <fullName evidence="8">SdrD B-like domain-containing protein</fullName>
    </submittedName>
</protein>
<feature type="domain" description="SD-repeat containing protein B" evidence="6">
    <location>
        <begin position="308"/>
        <end position="421"/>
    </location>
</feature>
<proteinExistence type="predicted"/>
<feature type="compositionally biased region" description="Pro residues" evidence="4">
    <location>
        <begin position="424"/>
        <end position="445"/>
    </location>
</feature>
<dbReference type="Gene3D" id="2.60.40.10">
    <property type="entry name" value="Immunoglobulins"/>
    <property type="match status" value="1"/>
</dbReference>
<feature type="signal peptide" evidence="5">
    <location>
        <begin position="1"/>
        <end position="16"/>
    </location>
</feature>
<keyword evidence="2" id="KW-0964">Secreted</keyword>
<name>A0ABP6VFU0_9PSEU</name>
<dbReference type="InterPro" id="IPR047589">
    <property type="entry name" value="DUF11_rpt"/>
</dbReference>
<feature type="chain" id="PRO_5047127087" evidence="5">
    <location>
        <begin position="17"/>
        <end position="464"/>
    </location>
</feature>
<dbReference type="NCBIfam" id="TIGR01451">
    <property type="entry name" value="B_ant_repeat"/>
    <property type="match status" value="1"/>
</dbReference>
<dbReference type="Gene3D" id="2.60.120.260">
    <property type="entry name" value="Galactose-binding domain-like"/>
    <property type="match status" value="1"/>
</dbReference>
<dbReference type="Pfam" id="PF17210">
    <property type="entry name" value="SdrD_B"/>
    <property type="match status" value="1"/>
</dbReference>
<evidence type="ECO:0000259" key="6">
    <source>
        <dbReference type="Pfam" id="PF17210"/>
    </source>
</evidence>
<feature type="region of interest" description="Disordered" evidence="4">
    <location>
        <begin position="386"/>
        <end position="464"/>
    </location>
</feature>
<gene>
    <name evidence="8" type="ORF">GCM10022222_17190</name>
</gene>
<dbReference type="EMBL" id="BAAAZN010000003">
    <property type="protein sequence ID" value="GAA3534234.1"/>
    <property type="molecule type" value="Genomic_DNA"/>
</dbReference>
<dbReference type="Proteomes" id="UP001500689">
    <property type="component" value="Unassembled WGS sequence"/>
</dbReference>
<reference evidence="9" key="1">
    <citation type="journal article" date="2019" name="Int. J. Syst. Evol. Microbiol.">
        <title>The Global Catalogue of Microorganisms (GCM) 10K type strain sequencing project: providing services to taxonomists for standard genome sequencing and annotation.</title>
        <authorList>
            <consortium name="The Broad Institute Genomics Platform"/>
            <consortium name="The Broad Institute Genome Sequencing Center for Infectious Disease"/>
            <person name="Wu L."/>
            <person name="Ma J."/>
        </authorList>
    </citation>
    <scope>NUCLEOTIDE SEQUENCE [LARGE SCALE GENOMIC DNA]</scope>
    <source>
        <strain evidence="9">JCM 16898</strain>
    </source>
</reference>